<sequence length="110" mass="12316">MVLATLGLLRLPDVYSRISALTKGATFGIISVSLAAFLYFWLDQGMFSGKILLTIVFVFLTAPVTEFVVSRSAYHTGAPLAKSNMMDDLRVDIEKKRKEQKVQNEQEEQT</sequence>
<keyword evidence="4" id="KW-1133">Transmembrane helix</keyword>
<dbReference type="PANTHER" id="PTHR34703">
    <property type="entry name" value="ANTIPORTER SUBUNIT MNHG2-RELATED"/>
    <property type="match status" value="1"/>
</dbReference>
<name>A0ABT9VXN4_9BACI</name>
<keyword evidence="6" id="KW-1185">Reference proteome</keyword>
<keyword evidence="4" id="KW-0472">Membrane</keyword>
<dbReference type="EMBL" id="JAUSTY010000005">
    <property type="protein sequence ID" value="MDQ0165650.1"/>
    <property type="molecule type" value="Genomic_DNA"/>
</dbReference>
<comment type="subcellular location">
    <subcellularLocation>
        <location evidence="1">Membrane</location>
        <topology evidence="1">Multi-pass membrane protein</topology>
    </subcellularLocation>
</comment>
<dbReference type="Pfam" id="PF03334">
    <property type="entry name" value="PhaG_MnhG_YufB"/>
    <property type="match status" value="1"/>
</dbReference>
<dbReference type="PANTHER" id="PTHR34703:SF1">
    <property type="entry name" value="ANTIPORTER SUBUNIT MNHG2-RELATED"/>
    <property type="match status" value="1"/>
</dbReference>
<feature type="transmembrane region" description="Helical" evidence="4">
    <location>
        <begin position="47"/>
        <end position="69"/>
    </location>
</feature>
<evidence type="ECO:0000256" key="3">
    <source>
        <dbReference type="ARBA" id="ARBA00022449"/>
    </source>
</evidence>
<proteinExistence type="inferred from homology"/>
<evidence type="ECO:0000313" key="6">
    <source>
        <dbReference type="Proteomes" id="UP001235840"/>
    </source>
</evidence>
<evidence type="ECO:0000256" key="2">
    <source>
        <dbReference type="ARBA" id="ARBA00008404"/>
    </source>
</evidence>
<evidence type="ECO:0000256" key="4">
    <source>
        <dbReference type="SAM" id="Phobius"/>
    </source>
</evidence>
<organism evidence="5 6">
    <name type="scientific">Caldalkalibacillus horti</name>
    <dbReference type="NCBI Taxonomy" id="77523"/>
    <lineage>
        <taxon>Bacteria</taxon>
        <taxon>Bacillati</taxon>
        <taxon>Bacillota</taxon>
        <taxon>Bacilli</taxon>
        <taxon>Bacillales</taxon>
        <taxon>Bacillaceae</taxon>
        <taxon>Caldalkalibacillus</taxon>
    </lineage>
</organism>
<keyword evidence="3" id="KW-0050">Antiport</keyword>
<dbReference type="Proteomes" id="UP001235840">
    <property type="component" value="Unassembled WGS sequence"/>
</dbReference>
<dbReference type="InterPro" id="IPR005133">
    <property type="entry name" value="PhaG_MnhG_YufB"/>
</dbReference>
<keyword evidence="4" id="KW-0812">Transmembrane</keyword>
<reference evidence="5 6" key="1">
    <citation type="submission" date="2023-07" db="EMBL/GenBank/DDBJ databases">
        <title>Genomic Encyclopedia of Type Strains, Phase IV (KMG-IV): sequencing the most valuable type-strain genomes for metagenomic binning, comparative biology and taxonomic classification.</title>
        <authorList>
            <person name="Goeker M."/>
        </authorList>
    </citation>
    <scope>NUCLEOTIDE SEQUENCE [LARGE SCALE GENOMIC DNA]</scope>
    <source>
        <strain evidence="5 6">DSM 12751</strain>
    </source>
</reference>
<dbReference type="NCBIfam" id="TIGR01300">
    <property type="entry name" value="CPA3_mnhG_phaG"/>
    <property type="match status" value="1"/>
</dbReference>
<gene>
    <name evidence="5" type="ORF">J2S11_001551</name>
</gene>
<comment type="similarity">
    <text evidence="2">Belongs to the CPA3 antiporters (TC 2.A.63) subunit G family.</text>
</comment>
<comment type="caution">
    <text evidence="5">The sequence shown here is derived from an EMBL/GenBank/DDBJ whole genome shotgun (WGS) entry which is preliminary data.</text>
</comment>
<keyword evidence="3" id="KW-0813">Transport</keyword>
<feature type="transmembrane region" description="Helical" evidence="4">
    <location>
        <begin position="20"/>
        <end position="41"/>
    </location>
</feature>
<evidence type="ECO:0000256" key="1">
    <source>
        <dbReference type="ARBA" id="ARBA00004141"/>
    </source>
</evidence>
<accession>A0ABT9VXN4</accession>
<evidence type="ECO:0000313" key="5">
    <source>
        <dbReference type="EMBL" id="MDQ0165650.1"/>
    </source>
</evidence>
<protein>
    <submittedName>
        <fullName evidence="5">Multicomponent Na+:H+ antiporter subunit G</fullName>
    </submittedName>
</protein>